<dbReference type="EMBL" id="CAJNOU010001386">
    <property type="protein sequence ID" value="CAF1196175.1"/>
    <property type="molecule type" value="Genomic_DNA"/>
</dbReference>
<protein>
    <recommendedName>
        <fullName evidence="2">Arrestin C-terminal-like domain-containing protein</fullName>
    </recommendedName>
</protein>
<evidence type="ECO:0000313" key="4">
    <source>
        <dbReference type="EMBL" id="CAF1196175.1"/>
    </source>
</evidence>
<gene>
    <name evidence="5" type="ORF">OTI717_LOCUS2983</name>
    <name evidence="3" type="ORF">RFH988_LOCUS12797</name>
    <name evidence="4" type="ORF">SEV965_LOCUS20879</name>
</gene>
<dbReference type="InterPro" id="IPR014752">
    <property type="entry name" value="Arrestin-like_C"/>
</dbReference>
<feature type="coiled-coil region" evidence="1">
    <location>
        <begin position="289"/>
        <end position="384"/>
    </location>
</feature>
<dbReference type="OrthoDB" id="9988842at2759"/>
<keyword evidence="1" id="KW-0175">Coiled coil</keyword>
<reference evidence="4" key="1">
    <citation type="submission" date="2021-02" db="EMBL/GenBank/DDBJ databases">
        <authorList>
            <person name="Nowell W R."/>
        </authorList>
    </citation>
    <scope>NUCLEOTIDE SEQUENCE</scope>
</reference>
<comment type="caution">
    <text evidence="4">The sequence shown here is derived from an EMBL/GenBank/DDBJ whole genome shotgun (WGS) entry which is preliminary data.</text>
</comment>
<accession>A0A814WAW9</accession>
<dbReference type="EMBL" id="CAJOAX010000155">
    <property type="protein sequence ID" value="CAF3524465.1"/>
    <property type="molecule type" value="Genomic_DNA"/>
</dbReference>
<dbReference type="EMBL" id="CAJNOO010000545">
    <property type="protein sequence ID" value="CAF0974288.1"/>
    <property type="molecule type" value="Genomic_DNA"/>
</dbReference>
<dbReference type="Proteomes" id="UP000663882">
    <property type="component" value="Unassembled WGS sequence"/>
</dbReference>
<dbReference type="Gene3D" id="2.60.40.640">
    <property type="match status" value="1"/>
</dbReference>
<dbReference type="Proteomes" id="UP000663889">
    <property type="component" value="Unassembled WGS sequence"/>
</dbReference>
<evidence type="ECO:0000313" key="5">
    <source>
        <dbReference type="EMBL" id="CAF3524465.1"/>
    </source>
</evidence>
<evidence type="ECO:0000313" key="6">
    <source>
        <dbReference type="Proteomes" id="UP000663889"/>
    </source>
</evidence>
<dbReference type="AlphaFoldDB" id="A0A814WAW9"/>
<evidence type="ECO:0000256" key="1">
    <source>
        <dbReference type="SAM" id="Coils"/>
    </source>
</evidence>
<evidence type="ECO:0000313" key="3">
    <source>
        <dbReference type="EMBL" id="CAF0974288.1"/>
    </source>
</evidence>
<organism evidence="4 6">
    <name type="scientific">Rotaria sordida</name>
    <dbReference type="NCBI Taxonomy" id="392033"/>
    <lineage>
        <taxon>Eukaryota</taxon>
        <taxon>Metazoa</taxon>
        <taxon>Spiralia</taxon>
        <taxon>Gnathifera</taxon>
        <taxon>Rotifera</taxon>
        <taxon>Eurotatoria</taxon>
        <taxon>Bdelloidea</taxon>
        <taxon>Philodinida</taxon>
        <taxon>Philodinidae</taxon>
        <taxon>Rotaria</taxon>
    </lineage>
</organism>
<feature type="domain" description="Arrestin C-terminal-like" evidence="2">
    <location>
        <begin position="157"/>
        <end position="288"/>
    </location>
</feature>
<dbReference type="Proteomes" id="UP000663823">
    <property type="component" value="Unassembled WGS sequence"/>
</dbReference>
<evidence type="ECO:0000259" key="2">
    <source>
        <dbReference type="Pfam" id="PF02752"/>
    </source>
</evidence>
<sequence length="401" mass="46815">MGNIQHHCPGINNDLLELDRPGAIYLPNDTISGSVLYTKKTNASILLTGIIYFKKRKKKTLEKCQIKFFSTEFNLNSSLKVKQNFKLHLDDHLPPSFNDINTYPNITYSINLIIYKKSKDEILSSIPISVCPHVYLDRPLLLTPLFFGPIENHISGIKLEVKINRAIFTFNDTIQIFYEIQNPNQQHIYNIQISLGIYYVIESNVWQEDVCNGAENSNNITSNNKLIRNKALLNIPNKIYLPPTFKFQYRPENDPSSFNLEIDYKIHFKVYLENMENLWQVDVPIIICNDTIEQTENIEEENNDEAENVKEEINNKTENVEEEIDNKIENVEEEINNKTKNVEEENNNKIEIFEEESNNKTENIEENNNKIENIEEENNNKTEIISQSFNVNTNIYENKEI</sequence>
<dbReference type="InterPro" id="IPR011022">
    <property type="entry name" value="Arrestin_C-like"/>
</dbReference>
<name>A0A814WAW9_9BILA</name>
<dbReference type="Pfam" id="PF02752">
    <property type="entry name" value="Arrestin_C"/>
    <property type="match status" value="1"/>
</dbReference>
<proteinExistence type="predicted"/>